<keyword evidence="2" id="KW-0812">Transmembrane</keyword>
<evidence type="ECO:0000256" key="1">
    <source>
        <dbReference type="ARBA" id="ARBA00023319"/>
    </source>
</evidence>
<evidence type="ECO:0000313" key="4">
    <source>
        <dbReference type="Ensembl" id="ENSGAGP00000012907.1"/>
    </source>
</evidence>
<dbReference type="Pfam" id="PF00047">
    <property type="entry name" value="ig"/>
    <property type="match status" value="1"/>
</dbReference>
<keyword evidence="1" id="KW-0393">Immunoglobulin domain</keyword>
<evidence type="ECO:0000256" key="2">
    <source>
        <dbReference type="SAM" id="Phobius"/>
    </source>
</evidence>
<proteinExistence type="predicted"/>
<organism evidence="4 5">
    <name type="scientific">Gopherus agassizii</name>
    <name type="common">Agassiz's desert tortoise</name>
    <dbReference type="NCBI Taxonomy" id="38772"/>
    <lineage>
        <taxon>Eukaryota</taxon>
        <taxon>Metazoa</taxon>
        <taxon>Chordata</taxon>
        <taxon>Craniata</taxon>
        <taxon>Vertebrata</taxon>
        <taxon>Euteleostomi</taxon>
        <taxon>Archelosauria</taxon>
        <taxon>Testudinata</taxon>
        <taxon>Testudines</taxon>
        <taxon>Cryptodira</taxon>
        <taxon>Durocryptodira</taxon>
        <taxon>Testudinoidea</taxon>
        <taxon>Testudinidae</taxon>
        <taxon>Gopherus</taxon>
    </lineage>
</organism>
<keyword evidence="2" id="KW-1133">Transmembrane helix</keyword>
<dbReference type="InterPro" id="IPR050150">
    <property type="entry name" value="IgV_Light_Chain"/>
</dbReference>
<evidence type="ECO:0000313" key="5">
    <source>
        <dbReference type="Proteomes" id="UP000291020"/>
    </source>
</evidence>
<accession>A0A452HDJ2</accession>
<dbReference type="Proteomes" id="UP000291020">
    <property type="component" value="Unassembled WGS sequence"/>
</dbReference>
<evidence type="ECO:0000259" key="3">
    <source>
        <dbReference type="SMART" id="SM00409"/>
    </source>
</evidence>
<reference evidence="4" key="3">
    <citation type="submission" date="2025-09" db="UniProtKB">
        <authorList>
            <consortium name="Ensembl"/>
        </authorList>
    </citation>
    <scope>IDENTIFICATION</scope>
</reference>
<keyword evidence="2" id="KW-0472">Membrane</keyword>
<name>A0A452HDJ2_9SAUR</name>
<dbReference type="SUPFAM" id="SSF48726">
    <property type="entry name" value="Immunoglobulin"/>
    <property type="match status" value="1"/>
</dbReference>
<dbReference type="InterPro" id="IPR036179">
    <property type="entry name" value="Ig-like_dom_sf"/>
</dbReference>
<keyword evidence="5" id="KW-1185">Reference proteome</keyword>
<dbReference type="SMART" id="SM00409">
    <property type="entry name" value="IG"/>
    <property type="match status" value="1"/>
</dbReference>
<reference evidence="5" key="1">
    <citation type="journal article" date="2017" name="PLoS ONE">
        <title>The Agassiz's desert tortoise genome provides a resource for the conservation of a threatened species.</title>
        <authorList>
            <person name="Tollis M."/>
            <person name="DeNardo D.F."/>
            <person name="Cornelius J.A."/>
            <person name="Dolby G.A."/>
            <person name="Edwards T."/>
            <person name="Henen B.T."/>
            <person name="Karl A.E."/>
            <person name="Murphy R.W."/>
            <person name="Kusumi K."/>
        </authorList>
    </citation>
    <scope>NUCLEOTIDE SEQUENCE [LARGE SCALE GENOMIC DNA]</scope>
</reference>
<dbReference type="AlphaFoldDB" id="A0A452HDJ2"/>
<dbReference type="InterPro" id="IPR003599">
    <property type="entry name" value="Ig_sub"/>
</dbReference>
<dbReference type="PANTHER" id="PTHR23267">
    <property type="entry name" value="IMMUNOGLOBULIN LIGHT CHAIN"/>
    <property type="match status" value="1"/>
</dbReference>
<protein>
    <recommendedName>
        <fullName evidence="3">Immunoglobulin domain-containing protein</fullName>
    </recommendedName>
</protein>
<feature type="transmembrane region" description="Helical" evidence="2">
    <location>
        <begin position="138"/>
        <end position="158"/>
    </location>
</feature>
<dbReference type="InterPro" id="IPR013151">
    <property type="entry name" value="Immunoglobulin_dom"/>
</dbReference>
<reference evidence="4" key="2">
    <citation type="submission" date="2025-08" db="UniProtKB">
        <authorList>
            <consortium name="Ensembl"/>
        </authorList>
    </citation>
    <scope>IDENTIFICATION</scope>
</reference>
<feature type="domain" description="Immunoglobulin" evidence="3">
    <location>
        <begin position="43"/>
        <end position="124"/>
    </location>
</feature>
<sequence length="185" mass="20764">MREALHSEAIEELLPLAPYLQLYWIFLVEILKRDGEIAMTQTPASLSVIVGESVTILCKASTSIYDKAPKLLIDEASDHHTGIPAQFSGSGYGTDFTFTISKVEAVDAGDYYCQQYDEWPLTVIQTNTKTSLCCAVCIILAICFILNAWKTLLALDCFEVKSHMTRKQNEFKNAIRVYFYSVVSQ</sequence>
<dbReference type="InterPro" id="IPR013783">
    <property type="entry name" value="Ig-like_fold"/>
</dbReference>
<dbReference type="Gene3D" id="2.60.40.10">
    <property type="entry name" value="Immunoglobulins"/>
    <property type="match status" value="1"/>
</dbReference>
<dbReference type="Ensembl" id="ENSGAGT00000014793.1">
    <property type="protein sequence ID" value="ENSGAGP00000012907.1"/>
    <property type="gene ID" value="ENSGAGG00000009906.1"/>
</dbReference>